<evidence type="ECO:0000256" key="7">
    <source>
        <dbReference type="HAMAP-Rule" id="MF_01023"/>
    </source>
</evidence>
<comment type="caution">
    <text evidence="9">The sequence shown here is derived from an EMBL/GenBank/DDBJ whole genome shotgun (WGS) entry which is preliminary data.</text>
</comment>
<keyword evidence="4 7" id="KW-0808">Transferase</keyword>
<comment type="catalytic activity">
    <reaction evidence="7">
        <text>L-histidinol phosphate + 2-oxoglutarate = 3-(imidazol-4-yl)-2-oxopropyl phosphate + L-glutamate</text>
        <dbReference type="Rhea" id="RHEA:23744"/>
        <dbReference type="ChEBI" id="CHEBI:16810"/>
        <dbReference type="ChEBI" id="CHEBI:29985"/>
        <dbReference type="ChEBI" id="CHEBI:57766"/>
        <dbReference type="ChEBI" id="CHEBI:57980"/>
        <dbReference type="EC" id="2.6.1.9"/>
    </reaction>
</comment>
<dbReference type="Gene3D" id="3.40.640.10">
    <property type="entry name" value="Type I PLP-dependent aspartate aminotransferase-like (Major domain)"/>
    <property type="match status" value="1"/>
</dbReference>
<comment type="subunit">
    <text evidence="2 7">Homodimer.</text>
</comment>
<evidence type="ECO:0000256" key="3">
    <source>
        <dbReference type="ARBA" id="ARBA00022576"/>
    </source>
</evidence>
<dbReference type="InterPro" id="IPR005861">
    <property type="entry name" value="HisP_aminotrans"/>
</dbReference>
<feature type="modified residue" description="N6-(pyridoxal phosphate)lysine" evidence="7">
    <location>
        <position position="225"/>
    </location>
</feature>
<comment type="cofactor">
    <cofactor evidence="1 7">
        <name>pyridoxal 5'-phosphate</name>
        <dbReference type="ChEBI" id="CHEBI:597326"/>
    </cofactor>
</comment>
<evidence type="ECO:0000256" key="5">
    <source>
        <dbReference type="ARBA" id="ARBA00022898"/>
    </source>
</evidence>
<comment type="similarity">
    <text evidence="7">Belongs to the class-II pyridoxal-phosphate-dependent aminotransferase family. Histidinol-phosphate aminotransferase subfamily.</text>
</comment>
<gene>
    <name evidence="7 9" type="primary">hisC</name>
    <name evidence="9" type="ORF">KHA94_04065</name>
</gene>
<evidence type="ECO:0000313" key="9">
    <source>
        <dbReference type="EMBL" id="MBS4189394.1"/>
    </source>
</evidence>
<evidence type="ECO:0000256" key="1">
    <source>
        <dbReference type="ARBA" id="ARBA00001933"/>
    </source>
</evidence>
<keyword evidence="5 7" id="KW-0663">Pyridoxal phosphate</keyword>
<dbReference type="SUPFAM" id="SSF53383">
    <property type="entry name" value="PLP-dependent transferases"/>
    <property type="match status" value="1"/>
</dbReference>
<comment type="pathway">
    <text evidence="7">Amino-acid biosynthesis; L-histidine biosynthesis; L-histidine from 5-phospho-alpha-D-ribose 1-diphosphate: step 7/9.</text>
</comment>
<keyword evidence="3 7" id="KW-0032">Aminotransferase</keyword>
<dbReference type="NCBIfam" id="TIGR01141">
    <property type="entry name" value="hisC"/>
    <property type="match status" value="1"/>
</dbReference>
<dbReference type="InterPro" id="IPR015421">
    <property type="entry name" value="PyrdxlP-dep_Trfase_major"/>
</dbReference>
<evidence type="ECO:0000256" key="4">
    <source>
        <dbReference type="ARBA" id="ARBA00022679"/>
    </source>
</evidence>
<dbReference type="Gene3D" id="3.90.1150.10">
    <property type="entry name" value="Aspartate Aminotransferase, domain 1"/>
    <property type="match status" value="1"/>
</dbReference>
<evidence type="ECO:0000256" key="6">
    <source>
        <dbReference type="ARBA" id="ARBA00023102"/>
    </source>
</evidence>
<dbReference type="Pfam" id="PF00155">
    <property type="entry name" value="Aminotran_1_2"/>
    <property type="match status" value="1"/>
</dbReference>
<keyword evidence="7" id="KW-0028">Amino-acid biosynthesis</keyword>
<evidence type="ECO:0000313" key="10">
    <source>
        <dbReference type="Proteomes" id="UP000681027"/>
    </source>
</evidence>
<reference evidence="9 10" key="1">
    <citation type="submission" date="2021-05" db="EMBL/GenBank/DDBJ databases">
        <title>Novel Bacillus species.</title>
        <authorList>
            <person name="Liu G."/>
        </authorList>
    </citation>
    <scope>NUCLEOTIDE SEQUENCE [LARGE SCALE GENOMIC DNA]</scope>
    <source>
        <strain evidence="9 10">FJAT-49705</strain>
    </source>
</reference>
<accession>A0ABS5NR53</accession>
<evidence type="ECO:0000259" key="8">
    <source>
        <dbReference type="Pfam" id="PF00155"/>
    </source>
</evidence>
<dbReference type="RefSeq" id="WP_213100837.1">
    <property type="nucleotide sequence ID" value="NZ_JAGYPM010000001.1"/>
</dbReference>
<dbReference type="EMBL" id="JAGYPM010000001">
    <property type="protein sequence ID" value="MBS4189394.1"/>
    <property type="molecule type" value="Genomic_DNA"/>
</dbReference>
<dbReference type="PANTHER" id="PTHR43643">
    <property type="entry name" value="HISTIDINOL-PHOSPHATE AMINOTRANSFERASE 2"/>
    <property type="match status" value="1"/>
</dbReference>
<dbReference type="InterPro" id="IPR015422">
    <property type="entry name" value="PyrdxlP-dep_Trfase_small"/>
</dbReference>
<evidence type="ECO:0000256" key="2">
    <source>
        <dbReference type="ARBA" id="ARBA00011738"/>
    </source>
</evidence>
<dbReference type="HAMAP" id="MF_01023">
    <property type="entry name" value="HisC_aminotrans_2"/>
    <property type="match status" value="1"/>
</dbReference>
<dbReference type="CDD" id="cd00609">
    <property type="entry name" value="AAT_like"/>
    <property type="match status" value="1"/>
</dbReference>
<dbReference type="GO" id="GO:0004400">
    <property type="term" value="F:histidinol-phosphate transaminase activity"/>
    <property type="evidence" value="ECO:0007669"/>
    <property type="project" value="UniProtKB-EC"/>
</dbReference>
<organism evidence="9 10">
    <name type="scientific">Cytobacillus citreus</name>
    <dbReference type="NCBI Taxonomy" id="2833586"/>
    <lineage>
        <taxon>Bacteria</taxon>
        <taxon>Bacillati</taxon>
        <taxon>Bacillota</taxon>
        <taxon>Bacilli</taxon>
        <taxon>Bacillales</taxon>
        <taxon>Bacillaceae</taxon>
        <taxon>Cytobacillus</taxon>
    </lineage>
</organism>
<dbReference type="Proteomes" id="UP000681027">
    <property type="component" value="Unassembled WGS sequence"/>
</dbReference>
<proteinExistence type="inferred from homology"/>
<feature type="domain" description="Aminotransferase class I/classII large" evidence="8">
    <location>
        <begin position="36"/>
        <end position="355"/>
    </location>
</feature>
<dbReference type="InterPro" id="IPR015424">
    <property type="entry name" value="PyrdxlP-dep_Trfase"/>
</dbReference>
<dbReference type="InterPro" id="IPR004839">
    <property type="entry name" value="Aminotransferase_I/II_large"/>
</dbReference>
<dbReference type="InterPro" id="IPR050106">
    <property type="entry name" value="HistidinolP_aminotransfase"/>
</dbReference>
<dbReference type="PANTHER" id="PTHR43643:SF3">
    <property type="entry name" value="HISTIDINOL-PHOSPHATE AMINOTRANSFERASE"/>
    <property type="match status" value="1"/>
</dbReference>
<keyword evidence="10" id="KW-1185">Reference proteome</keyword>
<name>A0ABS5NR53_9BACI</name>
<keyword evidence="6 7" id="KW-0368">Histidine biosynthesis</keyword>
<protein>
    <recommendedName>
        <fullName evidence="7">Histidinol-phosphate aminotransferase</fullName>
        <ecNumber evidence="7">2.6.1.9</ecNumber>
    </recommendedName>
    <alternativeName>
        <fullName evidence="7">Imidazole acetol-phosphate transaminase</fullName>
    </alternativeName>
</protein>
<sequence length="373" mass="42601">MVKIQTKRAIEEMTSYPLGFTPEELMNQYHLKTIRKMSDNENIYGCSPNVKESIIQNMQKLYLYPDGKTSLLIQKLSAYYNLNDGQFIIGNGSEELIRLLTRAFINPGDEAVLADMTFRRYEANIVIEGGKAVKVPLANGVHDLPSMYEKITPRTKMIFICNPNNPTGTIVEKQELYHFIENVPANILIVLDEAYYEYVTSNDYLQSVPLIDKYSNLVILRTFSKIYGLAGLRVGYGIMNSDIVQELHKVKDVFNVNQLAQTAAAYALENQDFILDCAEKNDKERIFVCEFLEKNGLNYFPSQTNFVFIYSQFPVVEKLISSGFLVRELKYHGYSDAFRITLGTREDNKAFLEVISQIISERAVENGNNARES</sequence>
<dbReference type="EC" id="2.6.1.9" evidence="7"/>